<dbReference type="GO" id="GO:0055085">
    <property type="term" value="P:transmembrane transport"/>
    <property type="evidence" value="ECO:0007669"/>
    <property type="project" value="InterPro"/>
</dbReference>
<reference evidence="9 10" key="1">
    <citation type="submission" date="2016-10" db="EMBL/GenBank/DDBJ databases">
        <authorList>
            <person name="de Groot N.N."/>
        </authorList>
    </citation>
    <scope>NUCLEOTIDE SEQUENCE [LARGE SCALE GENOMIC DNA]</scope>
    <source>
        <strain evidence="9 10">DSM 45317</strain>
    </source>
</reference>
<keyword evidence="4 7" id="KW-0812">Transmembrane</keyword>
<feature type="transmembrane region" description="Helical" evidence="7">
    <location>
        <begin position="102"/>
        <end position="125"/>
    </location>
</feature>
<gene>
    <name evidence="9" type="ORF">SAMN04488085_107240</name>
</gene>
<dbReference type="CDD" id="cd06261">
    <property type="entry name" value="TM_PBP2"/>
    <property type="match status" value="1"/>
</dbReference>
<accession>A0A1I4FN36</accession>
<dbReference type="Pfam" id="PF00528">
    <property type="entry name" value="BPD_transp_1"/>
    <property type="match status" value="1"/>
</dbReference>
<evidence type="ECO:0000313" key="9">
    <source>
        <dbReference type="EMBL" id="SFL18829.1"/>
    </source>
</evidence>
<evidence type="ECO:0000259" key="8">
    <source>
        <dbReference type="PROSITE" id="PS50928"/>
    </source>
</evidence>
<feature type="transmembrane region" description="Helical" evidence="7">
    <location>
        <begin position="264"/>
        <end position="287"/>
    </location>
</feature>
<dbReference type="PANTHER" id="PTHR43386:SF25">
    <property type="entry name" value="PEPTIDE ABC TRANSPORTER PERMEASE PROTEIN"/>
    <property type="match status" value="1"/>
</dbReference>
<evidence type="ECO:0000256" key="2">
    <source>
        <dbReference type="ARBA" id="ARBA00022448"/>
    </source>
</evidence>
<keyword evidence="6 7" id="KW-0472">Membrane</keyword>
<dbReference type="GO" id="GO:0005886">
    <property type="term" value="C:plasma membrane"/>
    <property type="evidence" value="ECO:0007669"/>
    <property type="project" value="UniProtKB-SubCell"/>
</dbReference>
<organism evidence="9 10">
    <name type="scientific">Geodermatophilus ruber</name>
    <dbReference type="NCBI Taxonomy" id="504800"/>
    <lineage>
        <taxon>Bacteria</taxon>
        <taxon>Bacillati</taxon>
        <taxon>Actinomycetota</taxon>
        <taxon>Actinomycetes</taxon>
        <taxon>Geodermatophilales</taxon>
        <taxon>Geodermatophilaceae</taxon>
        <taxon>Geodermatophilus</taxon>
    </lineage>
</organism>
<dbReference type="OrthoDB" id="9812701at2"/>
<dbReference type="InterPro" id="IPR035906">
    <property type="entry name" value="MetI-like_sf"/>
</dbReference>
<dbReference type="SUPFAM" id="SSF161098">
    <property type="entry name" value="MetI-like"/>
    <property type="match status" value="1"/>
</dbReference>
<protein>
    <submittedName>
        <fullName evidence="9">Peptide/nickel transport system permease protein</fullName>
    </submittedName>
</protein>
<dbReference type="Proteomes" id="UP000199152">
    <property type="component" value="Unassembled WGS sequence"/>
</dbReference>
<proteinExistence type="inferred from homology"/>
<dbReference type="AlphaFoldDB" id="A0A1I4FN36"/>
<evidence type="ECO:0000256" key="6">
    <source>
        <dbReference type="ARBA" id="ARBA00023136"/>
    </source>
</evidence>
<dbReference type="PANTHER" id="PTHR43386">
    <property type="entry name" value="OLIGOPEPTIDE TRANSPORT SYSTEM PERMEASE PROTEIN APPC"/>
    <property type="match status" value="1"/>
</dbReference>
<evidence type="ECO:0000313" key="10">
    <source>
        <dbReference type="Proteomes" id="UP000199152"/>
    </source>
</evidence>
<evidence type="ECO:0000256" key="7">
    <source>
        <dbReference type="RuleBase" id="RU363032"/>
    </source>
</evidence>
<keyword evidence="3" id="KW-1003">Cell membrane</keyword>
<dbReference type="PROSITE" id="PS50928">
    <property type="entry name" value="ABC_TM1"/>
    <property type="match status" value="1"/>
</dbReference>
<comment type="subcellular location">
    <subcellularLocation>
        <location evidence="1 7">Cell membrane</location>
        <topology evidence="1 7">Multi-pass membrane protein</topology>
    </subcellularLocation>
</comment>
<evidence type="ECO:0000256" key="1">
    <source>
        <dbReference type="ARBA" id="ARBA00004651"/>
    </source>
</evidence>
<dbReference type="InterPro" id="IPR000515">
    <property type="entry name" value="MetI-like"/>
</dbReference>
<feature type="transmembrane region" description="Helical" evidence="7">
    <location>
        <begin position="137"/>
        <end position="157"/>
    </location>
</feature>
<keyword evidence="2 7" id="KW-0813">Transport</keyword>
<keyword evidence="10" id="KW-1185">Reference proteome</keyword>
<feature type="transmembrane region" description="Helical" evidence="7">
    <location>
        <begin position="163"/>
        <end position="180"/>
    </location>
</feature>
<name>A0A1I4FN36_9ACTN</name>
<dbReference type="InterPro" id="IPR050366">
    <property type="entry name" value="BP-dependent_transpt_permease"/>
</dbReference>
<dbReference type="InParanoid" id="A0A1I4FN36"/>
<dbReference type="EMBL" id="FOSW01000007">
    <property type="protein sequence ID" value="SFL18829.1"/>
    <property type="molecule type" value="Genomic_DNA"/>
</dbReference>
<dbReference type="Gene3D" id="1.10.3720.10">
    <property type="entry name" value="MetI-like"/>
    <property type="match status" value="1"/>
</dbReference>
<evidence type="ECO:0000256" key="4">
    <source>
        <dbReference type="ARBA" id="ARBA00022692"/>
    </source>
</evidence>
<feature type="transmembrane region" description="Helical" evidence="7">
    <location>
        <begin position="219"/>
        <end position="244"/>
    </location>
</feature>
<sequence length="297" mass="30896">MAVVEPAPSFAIGPEIDEAEAKAGIRGRRRGGNLGTWIPAGLIAFVVIACFLGPTLLSLPSPVGGNILESNQPAFSPGHFLGTDPNGNDILSRLLNGGQSSLWIALAVNILGLVIGGTLGALSGYVGGVADTLIMRVLDVLIAFPSLVLTLAVAQALGPSMTNTIFALAFFSIPAFARVARSAVLRLREMPFMAAAKLAGTPAWRMLFKHLAPNIAPQLITFGMLGMGIVIIIEGALSFLGLGIPDPAPSWGNMVATGQLSLSATPMLVVWPSVALLVTVLAFNLLGENLRARWSGR</sequence>
<evidence type="ECO:0000256" key="3">
    <source>
        <dbReference type="ARBA" id="ARBA00022475"/>
    </source>
</evidence>
<feature type="domain" description="ABC transmembrane type-1" evidence="8">
    <location>
        <begin position="98"/>
        <end position="287"/>
    </location>
</feature>
<keyword evidence="5 7" id="KW-1133">Transmembrane helix</keyword>
<feature type="transmembrane region" description="Helical" evidence="7">
    <location>
        <begin position="34"/>
        <end position="57"/>
    </location>
</feature>
<comment type="similarity">
    <text evidence="7">Belongs to the binding-protein-dependent transport system permease family.</text>
</comment>
<evidence type="ECO:0000256" key="5">
    <source>
        <dbReference type="ARBA" id="ARBA00022989"/>
    </source>
</evidence>
<dbReference type="STRING" id="504800.SAMN04488085_107240"/>
<dbReference type="RefSeq" id="WP_091325373.1">
    <property type="nucleotide sequence ID" value="NZ_FOSW01000007.1"/>
</dbReference>